<feature type="transmembrane region" description="Helical" evidence="1">
    <location>
        <begin position="245"/>
        <end position="265"/>
    </location>
</feature>
<feature type="transmembrane region" description="Helical" evidence="1">
    <location>
        <begin position="355"/>
        <end position="374"/>
    </location>
</feature>
<protein>
    <submittedName>
        <fullName evidence="2">Uncharacterized protein</fullName>
    </submittedName>
</protein>
<feature type="transmembrane region" description="Helical" evidence="1">
    <location>
        <begin position="18"/>
        <end position="36"/>
    </location>
</feature>
<evidence type="ECO:0000313" key="2">
    <source>
        <dbReference type="EMBL" id="RYC73966.1"/>
    </source>
</evidence>
<sequence length="507" mass="59153">MKTENNWLNFYKKVDKTILLLIYIFLMIPILIWLWFWFKVYVAIPCMLAAIYGLVIFYKSIQTRTLEEYKKIFNIKVITLSLVMILGLNIISGAGGLMFQNWDYNSRNALLHDMVNHKWPVKYDFETGSKEADFIGSERGLLSYYLAWFLPAAAVGKISKSYTAASLFLFFYLYFGVTAICYLIFRFFKKASLKILLILIAITGVDFLAYFFDRLLIRGSFEFPNMINYIDTPLQMFSFHGFFTYWFWVFHQAIPIWIVTMLLMNNKNIKLFGLYLSLAVAFAPLPTVGLLLIMIRELIIDVRKEGFSATFKKACCFENIIPALSVIPILFLYKQNSSPVGLMFSRTYIVPLREYLLSYVVYLVFEVSIFLAILTKKNRSTVLFAIILLTILPLFYLGGGADFGNRSTIPIMILLFIETVNFYLDKTVKKYRLWIVNLILLLSLPTNLTEINRSLVYTYKQASVYRFESDDYGSLANFEHNESKVFIKNFITKYEMGQNFFTRFILK</sequence>
<reference evidence="2 3" key="2">
    <citation type="journal article" date="2020" name="Cell Rep.">
        <title>Acquisition and Adaptation of Ultra-small Parasitic Reduced Genome Bacteria to Mammalian Hosts.</title>
        <authorList>
            <person name="McLean J.S."/>
            <person name="Bor B."/>
            <person name="Kerns K.A."/>
            <person name="Liu Q."/>
            <person name="To T.T."/>
            <person name="Solden L."/>
            <person name="Hendrickson E.L."/>
            <person name="Wrighton K."/>
            <person name="Shi W."/>
            <person name="He X."/>
        </authorList>
    </citation>
    <scope>NUCLEOTIDE SEQUENCE [LARGE SCALE GENOMIC DNA]</scope>
    <source>
        <strain evidence="2 3">TM7_KMM_G3_1_HOT_351</strain>
    </source>
</reference>
<organism evidence="2 3">
    <name type="scientific">Candidatus Nanosyncoccus nanoralicus</name>
    <dbReference type="NCBI Taxonomy" id="2171996"/>
    <lineage>
        <taxon>Bacteria</taxon>
        <taxon>Candidatus Saccharimonadota</taxon>
        <taxon>Candidatus Nanosyncoccalia</taxon>
        <taxon>Candidatus Nanosyncoccales</taxon>
        <taxon>Candidatus Nanosyncoccaceae</taxon>
        <taxon>Candidatus Nanosyncoccus</taxon>
    </lineage>
</organism>
<evidence type="ECO:0000313" key="3">
    <source>
        <dbReference type="Proteomes" id="UP001191004"/>
    </source>
</evidence>
<accession>A0ABY0FKK7</accession>
<name>A0ABY0FKK7_9BACT</name>
<feature type="transmembrane region" description="Helical" evidence="1">
    <location>
        <begin position="165"/>
        <end position="185"/>
    </location>
</feature>
<comment type="caution">
    <text evidence="2">The sequence shown here is derived from an EMBL/GenBank/DDBJ whole genome shotgun (WGS) entry which is preliminary data.</text>
</comment>
<feature type="transmembrane region" description="Helical" evidence="1">
    <location>
        <begin position="191"/>
        <end position="212"/>
    </location>
</feature>
<dbReference type="RefSeq" id="WP_129603729.1">
    <property type="nucleotide sequence ID" value="NZ_PRLL01000001.1"/>
</dbReference>
<dbReference type="EMBL" id="PRLL01000001">
    <property type="protein sequence ID" value="RYC73966.1"/>
    <property type="molecule type" value="Genomic_DNA"/>
</dbReference>
<keyword evidence="1" id="KW-0812">Transmembrane</keyword>
<dbReference type="Proteomes" id="UP001191004">
    <property type="component" value="Unassembled WGS sequence"/>
</dbReference>
<proteinExistence type="predicted"/>
<reference evidence="2 3" key="1">
    <citation type="journal article" date="2018" name="bioRxiv">
        <title>Evidence of independent acquisition and adaption of ultra-small bacteria to human hosts across the highly diverse yet reduced genomes of the phylum Saccharibacteria.</title>
        <authorList>
            <person name="McLean J.S."/>
            <person name="Bor B."/>
            <person name="To T.T."/>
            <person name="Liu Q."/>
            <person name="Kearns K.A."/>
            <person name="Solden L.M."/>
            <person name="Wrighton K.C."/>
            <person name="He X."/>
            <person name="Shi W."/>
        </authorList>
    </citation>
    <scope>NUCLEOTIDE SEQUENCE [LARGE SCALE GENOMIC DNA]</scope>
    <source>
        <strain evidence="2 3">TM7_KMM_G3_1_HOT_351</strain>
    </source>
</reference>
<keyword evidence="1" id="KW-1133">Transmembrane helix</keyword>
<feature type="transmembrane region" description="Helical" evidence="1">
    <location>
        <begin position="407"/>
        <end position="424"/>
    </location>
</feature>
<keyword evidence="1" id="KW-0472">Membrane</keyword>
<keyword evidence="3" id="KW-1185">Reference proteome</keyword>
<feature type="transmembrane region" description="Helical" evidence="1">
    <location>
        <begin position="42"/>
        <end position="61"/>
    </location>
</feature>
<feature type="transmembrane region" description="Helical" evidence="1">
    <location>
        <begin position="271"/>
        <end position="295"/>
    </location>
</feature>
<evidence type="ECO:0000256" key="1">
    <source>
        <dbReference type="SAM" id="Phobius"/>
    </source>
</evidence>
<gene>
    <name evidence="2" type="ORF">G3KMM_00006</name>
</gene>
<feature type="transmembrane region" description="Helical" evidence="1">
    <location>
        <begin position="381"/>
        <end position="401"/>
    </location>
</feature>
<feature type="transmembrane region" description="Helical" evidence="1">
    <location>
        <begin position="73"/>
        <end position="99"/>
    </location>
</feature>